<dbReference type="AlphaFoldDB" id="A0A6A3IM02"/>
<evidence type="ECO:0000313" key="6">
    <source>
        <dbReference type="Proteomes" id="UP000435112"/>
    </source>
</evidence>
<evidence type="ECO:0000313" key="4">
    <source>
        <dbReference type="Proteomes" id="UP000429607"/>
    </source>
</evidence>
<dbReference type="EMBL" id="QXFU01002134">
    <property type="protein sequence ID" value="KAE8989965.1"/>
    <property type="molecule type" value="Genomic_DNA"/>
</dbReference>
<dbReference type="Proteomes" id="UP000429607">
    <property type="component" value="Unassembled WGS sequence"/>
</dbReference>
<keyword evidence="5" id="KW-1185">Reference proteome</keyword>
<reference evidence="4 6" key="1">
    <citation type="submission" date="2018-09" db="EMBL/GenBank/DDBJ databases">
        <title>Genomic investigation of the strawberry pathogen Phytophthora fragariae indicates pathogenicity is determined by transcriptional variation in three key races.</title>
        <authorList>
            <person name="Adams T.M."/>
            <person name="Armitage A.D."/>
            <person name="Sobczyk M.K."/>
            <person name="Bates H.J."/>
            <person name="Dunwell J.M."/>
            <person name="Nellist C.F."/>
            <person name="Harrison R.J."/>
        </authorList>
    </citation>
    <scope>NUCLEOTIDE SEQUENCE [LARGE SCALE GENOMIC DNA]</scope>
    <source>
        <strain evidence="1 4">SCRP249</strain>
        <strain evidence="2 6">SCRP324</strain>
        <strain evidence="3 5">SCRP333</strain>
    </source>
</reference>
<dbReference type="OrthoDB" id="125995at2759"/>
<dbReference type="EMBL" id="QXFV01002942">
    <property type="protein sequence ID" value="KAE8981565.1"/>
    <property type="molecule type" value="Genomic_DNA"/>
</dbReference>
<evidence type="ECO:0000313" key="5">
    <source>
        <dbReference type="Proteomes" id="UP000434957"/>
    </source>
</evidence>
<comment type="caution">
    <text evidence="1">The sequence shown here is derived from an EMBL/GenBank/DDBJ whole genome shotgun (WGS) entry which is preliminary data.</text>
</comment>
<dbReference type="EMBL" id="QXFT01001095">
    <property type="protein sequence ID" value="KAE9329090.1"/>
    <property type="molecule type" value="Genomic_DNA"/>
</dbReference>
<protein>
    <submittedName>
        <fullName evidence="1">Uncharacterized protein</fullName>
    </submittedName>
</protein>
<accession>A0A6A3IM02</accession>
<organism evidence="1 4">
    <name type="scientific">Phytophthora rubi</name>
    <dbReference type="NCBI Taxonomy" id="129364"/>
    <lineage>
        <taxon>Eukaryota</taxon>
        <taxon>Sar</taxon>
        <taxon>Stramenopiles</taxon>
        <taxon>Oomycota</taxon>
        <taxon>Peronosporomycetes</taxon>
        <taxon>Peronosporales</taxon>
        <taxon>Peronosporaceae</taxon>
        <taxon>Phytophthora</taxon>
    </lineage>
</organism>
<dbReference type="Proteomes" id="UP000434957">
    <property type="component" value="Unassembled WGS sequence"/>
</dbReference>
<dbReference type="Proteomes" id="UP000435112">
    <property type="component" value="Unassembled WGS sequence"/>
</dbReference>
<proteinExistence type="predicted"/>
<evidence type="ECO:0000313" key="1">
    <source>
        <dbReference type="EMBL" id="KAE8981565.1"/>
    </source>
</evidence>
<evidence type="ECO:0000313" key="2">
    <source>
        <dbReference type="EMBL" id="KAE8989965.1"/>
    </source>
</evidence>
<sequence>MEDPIVALINELPLDKTEDELRALLNEYHAKPLRKACTKLRLGAQKRSSTQDNKPGYINLLWSYYKAKCDGVLGALEGPRTVISDAGNHRATRHCRFRLLNVIFSDEFVVHMGEADQIPDRRALDVGAVNENCAYWTDITKAYNDDTEHYNGFSLEEGNSRFDGIDPAMASPHPSSKLRLMWKQTLARRSLSR</sequence>
<evidence type="ECO:0000313" key="3">
    <source>
        <dbReference type="EMBL" id="KAE9329090.1"/>
    </source>
</evidence>
<gene>
    <name evidence="1" type="ORF">PR001_g23967</name>
    <name evidence="2" type="ORF">PR002_g21288</name>
    <name evidence="3" type="ORF">PR003_g15632</name>
</gene>
<name>A0A6A3IM02_9STRA</name>